<evidence type="ECO:0000313" key="2">
    <source>
        <dbReference type="EMBL" id="CAI2366012.1"/>
    </source>
</evidence>
<sequence length="395" mass="45565">MKAIFIKNRNSTEKFSHSGDEDVSEHKSEAMKPNNNDQIYQDYLQKFQEQTEMNLSNVSIDQIKFLMQEQLTKNMKLLSKIKKLNEIERKNKIAKAKKNFIHEIQQAANQSSLQCSQIRSYKGNKRARAYAFYSRNTSSPPDSALNVNGHSSPNACLQSLTSKIVGPMLASKYKIPKKTFQNVQKTQYKSRLNKGEMYITQLMLRDQQIPQIENFERIKKTKAEVLEEGKFKFFENLTKKALEACKINKSVEMRTDNPQRVQNNLTLDTISRSHNSKENILRQSKNSCALSGKKEKQSTSPLSINKDFHHYEFQIGKKTPNFNKLQKIALSNHLKSTRLRRLTKKQKSCGRGNTKTQNSLLDYQRLSKRAHQVRRVGNPTATAIDDNGRNLFPSL</sequence>
<accession>A0AAD1XCH2</accession>
<dbReference type="AlphaFoldDB" id="A0AAD1XCH2"/>
<dbReference type="Proteomes" id="UP001295684">
    <property type="component" value="Unassembled WGS sequence"/>
</dbReference>
<reference evidence="2" key="1">
    <citation type="submission" date="2023-07" db="EMBL/GenBank/DDBJ databases">
        <authorList>
            <consortium name="AG Swart"/>
            <person name="Singh M."/>
            <person name="Singh A."/>
            <person name="Seah K."/>
            <person name="Emmerich C."/>
        </authorList>
    </citation>
    <scope>NUCLEOTIDE SEQUENCE</scope>
    <source>
        <strain evidence="2">DP1</strain>
    </source>
</reference>
<organism evidence="2 3">
    <name type="scientific">Euplotes crassus</name>
    <dbReference type="NCBI Taxonomy" id="5936"/>
    <lineage>
        <taxon>Eukaryota</taxon>
        <taxon>Sar</taxon>
        <taxon>Alveolata</taxon>
        <taxon>Ciliophora</taxon>
        <taxon>Intramacronucleata</taxon>
        <taxon>Spirotrichea</taxon>
        <taxon>Hypotrichia</taxon>
        <taxon>Euplotida</taxon>
        <taxon>Euplotidae</taxon>
        <taxon>Moneuplotes</taxon>
    </lineage>
</organism>
<proteinExistence type="predicted"/>
<keyword evidence="3" id="KW-1185">Reference proteome</keyword>
<gene>
    <name evidence="2" type="ORF">ECRASSUSDP1_LOCUS7281</name>
</gene>
<evidence type="ECO:0000313" key="3">
    <source>
        <dbReference type="Proteomes" id="UP001295684"/>
    </source>
</evidence>
<feature type="region of interest" description="Disordered" evidence="1">
    <location>
        <begin position="1"/>
        <end position="33"/>
    </location>
</feature>
<evidence type="ECO:0000256" key="1">
    <source>
        <dbReference type="SAM" id="MobiDB-lite"/>
    </source>
</evidence>
<name>A0AAD1XCH2_EUPCR</name>
<dbReference type="EMBL" id="CAMPGE010007085">
    <property type="protein sequence ID" value="CAI2366012.1"/>
    <property type="molecule type" value="Genomic_DNA"/>
</dbReference>
<protein>
    <submittedName>
        <fullName evidence="2">Uncharacterized protein</fullName>
    </submittedName>
</protein>
<feature type="compositionally biased region" description="Basic and acidic residues" evidence="1">
    <location>
        <begin position="10"/>
        <end position="30"/>
    </location>
</feature>
<comment type="caution">
    <text evidence="2">The sequence shown here is derived from an EMBL/GenBank/DDBJ whole genome shotgun (WGS) entry which is preliminary data.</text>
</comment>